<dbReference type="KEGG" id="proo:MJB10_07060"/>
<keyword evidence="1" id="KW-0690">Ribosome biogenesis</keyword>
<sequence>MIYVTIERLAPDSPHVLSFVVEGHAEYDVPGKDLVCAAVSAVTFGTCNSIVTLTGVIPIHEMERGAGLLDITIPDSARTVPETWSQVQLLIESMVVMLRTIEQTYGDYITIETIYHKGG</sequence>
<comment type="similarity">
    <text evidence="5">Belongs to the Prp family.</text>
</comment>
<dbReference type="PANTHER" id="PTHR39178:SF1">
    <property type="entry name" value="RIBOSOMAL-PROCESSING CYSTEINE PROTEASE PRP"/>
    <property type="match status" value="1"/>
</dbReference>
<keyword evidence="4" id="KW-0788">Thiol protease</keyword>
<protein>
    <recommendedName>
        <fullName evidence="6">Ribosomal processing cysteine protease Prp</fullName>
    </recommendedName>
</protein>
<keyword evidence="3" id="KW-0378">Hydrolase</keyword>
<evidence type="ECO:0000313" key="7">
    <source>
        <dbReference type="EMBL" id="WNR45855.1"/>
    </source>
</evidence>
<keyword evidence="8" id="KW-1185">Reference proteome</keyword>
<dbReference type="GO" id="GO:0042254">
    <property type="term" value="P:ribosome biogenesis"/>
    <property type="evidence" value="ECO:0007669"/>
    <property type="project" value="UniProtKB-KW"/>
</dbReference>
<dbReference type="Pfam" id="PF04327">
    <property type="entry name" value="Peptidase_Prp"/>
    <property type="match status" value="1"/>
</dbReference>
<organism evidence="7 8">
    <name type="scientific">Paenibacillus roseopurpureus</name>
    <dbReference type="NCBI Taxonomy" id="2918901"/>
    <lineage>
        <taxon>Bacteria</taxon>
        <taxon>Bacillati</taxon>
        <taxon>Bacillota</taxon>
        <taxon>Bacilli</taxon>
        <taxon>Bacillales</taxon>
        <taxon>Paenibacillaceae</taxon>
        <taxon>Paenibacillus</taxon>
    </lineage>
</organism>
<proteinExistence type="inferred from homology"/>
<evidence type="ECO:0000256" key="4">
    <source>
        <dbReference type="ARBA" id="ARBA00022807"/>
    </source>
</evidence>
<evidence type="ECO:0000256" key="6">
    <source>
        <dbReference type="ARBA" id="ARBA00044538"/>
    </source>
</evidence>
<dbReference type="InterPro" id="IPR036764">
    <property type="entry name" value="Peptidase_Prp_sf"/>
</dbReference>
<dbReference type="GO" id="GO:0008234">
    <property type="term" value="F:cysteine-type peptidase activity"/>
    <property type="evidence" value="ECO:0007669"/>
    <property type="project" value="UniProtKB-KW"/>
</dbReference>
<evidence type="ECO:0000256" key="1">
    <source>
        <dbReference type="ARBA" id="ARBA00022517"/>
    </source>
</evidence>
<dbReference type="PANTHER" id="PTHR39178">
    <property type="entry name" value="HYPOTHETICAL RIBOSOME-ASSOCIATED PROTEIN"/>
    <property type="match status" value="1"/>
</dbReference>
<dbReference type="CDD" id="cd16332">
    <property type="entry name" value="Prp-like"/>
    <property type="match status" value="1"/>
</dbReference>
<dbReference type="GO" id="GO:0006508">
    <property type="term" value="P:proteolysis"/>
    <property type="evidence" value="ECO:0007669"/>
    <property type="project" value="UniProtKB-KW"/>
</dbReference>
<evidence type="ECO:0000313" key="8">
    <source>
        <dbReference type="Proteomes" id="UP001304650"/>
    </source>
</evidence>
<name>A0AA96LQ02_9BACL</name>
<evidence type="ECO:0000256" key="5">
    <source>
        <dbReference type="ARBA" id="ARBA00044503"/>
    </source>
</evidence>
<evidence type="ECO:0000256" key="3">
    <source>
        <dbReference type="ARBA" id="ARBA00022801"/>
    </source>
</evidence>
<dbReference type="AlphaFoldDB" id="A0AA96LQ02"/>
<dbReference type="RefSeq" id="WP_314802967.1">
    <property type="nucleotide sequence ID" value="NZ_CP130319.1"/>
</dbReference>
<gene>
    <name evidence="7" type="ORF">MJB10_07060</name>
</gene>
<dbReference type="EMBL" id="CP130319">
    <property type="protein sequence ID" value="WNR45855.1"/>
    <property type="molecule type" value="Genomic_DNA"/>
</dbReference>
<keyword evidence="2 7" id="KW-0645">Protease</keyword>
<evidence type="ECO:0000256" key="2">
    <source>
        <dbReference type="ARBA" id="ARBA00022670"/>
    </source>
</evidence>
<accession>A0AA96LQ02</accession>
<dbReference type="Proteomes" id="UP001304650">
    <property type="component" value="Chromosome"/>
</dbReference>
<dbReference type="Gene3D" id="3.30.70.1490">
    <property type="entry name" value="Cysteine protease Prp"/>
    <property type="match status" value="1"/>
</dbReference>
<dbReference type="InterPro" id="IPR007422">
    <property type="entry name" value="Peptidase_Prp"/>
</dbReference>
<reference evidence="7" key="1">
    <citation type="submission" date="2022-02" db="EMBL/GenBank/DDBJ databases">
        <title>Paenibacillus sp. MBLB1832 Whole Genome Shotgun Sequencing.</title>
        <authorList>
            <person name="Hwang C.Y."/>
            <person name="Cho E.-S."/>
            <person name="Seo M.-J."/>
        </authorList>
    </citation>
    <scope>NUCLEOTIDE SEQUENCE</scope>
    <source>
        <strain evidence="7">MBLB1832</strain>
    </source>
</reference>
<dbReference type="SUPFAM" id="SSF118010">
    <property type="entry name" value="TM1457-like"/>
    <property type="match status" value="1"/>
</dbReference>